<dbReference type="EC" id="2.4.1.289" evidence="5"/>
<name>A0ABP1C7I5_9GAMM</name>
<keyword evidence="2 5" id="KW-0328">Glycosyltransferase</keyword>
<evidence type="ECO:0000313" key="6">
    <source>
        <dbReference type="Proteomes" id="UP001497493"/>
    </source>
</evidence>
<protein>
    <submittedName>
        <fullName evidence="5">N-acetylglucosaminyl-diphospho-decaprenol L-rhamnosyltransferase</fullName>
        <ecNumber evidence="5">2.4.1.289</ecNumber>
    </submittedName>
</protein>
<feature type="domain" description="Glycosyltransferase 2-like" evidence="4">
    <location>
        <begin position="18"/>
        <end position="163"/>
    </location>
</feature>
<dbReference type="PANTHER" id="PTHR43179:SF12">
    <property type="entry name" value="GALACTOFURANOSYLTRANSFERASE GLFT2"/>
    <property type="match status" value="1"/>
</dbReference>
<dbReference type="Pfam" id="PF00535">
    <property type="entry name" value="Glycos_transf_2"/>
    <property type="match status" value="1"/>
</dbReference>
<evidence type="ECO:0000256" key="3">
    <source>
        <dbReference type="ARBA" id="ARBA00022679"/>
    </source>
</evidence>
<evidence type="ECO:0000256" key="2">
    <source>
        <dbReference type="ARBA" id="ARBA00022676"/>
    </source>
</evidence>
<proteinExistence type="inferred from homology"/>
<evidence type="ECO:0000259" key="4">
    <source>
        <dbReference type="Pfam" id="PF00535"/>
    </source>
</evidence>
<dbReference type="GO" id="GO:0102096">
    <property type="term" value="F:decaprenyl-N-acetyl-alpha-D-glucosaminyl-pyrophosphate:dTDP-alpha-L-rhamnose rhamnosyltransferase activity"/>
    <property type="evidence" value="ECO:0007669"/>
    <property type="project" value="UniProtKB-EC"/>
</dbReference>
<dbReference type="Gene3D" id="3.90.550.10">
    <property type="entry name" value="Spore Coat Polysaccharide Biosynthesis Protein SpsA, Chain A"/>
    <property type="match status" value="1"/>
</dbReference>
<dbReference type="PANTHER" id="PTHR43179">
    <property type="entry name" value="RHAMNOSYLTRANSFERASE WBBL"/>
    <property type="match status" value="1"/>
</dbReference>
<comment type="similarity">
    <text evidence="1">Belongs to the glycosyltransferase 2 family.</text>
</comment>
<evidence type="ECO:0000313" key="5">
    <source>
        <dbReference type="EMBL" id="CAL1240215.1"/>
    </source>
</evidence>
<dbReference type="Proteomes" id="UP001497493">
    <property type="component" value="Chromosome"/>
</dbReference>
<evidence type="ECO:0000256" key="1">
    <source>
        <dbReference type="ARBA" id="ARBA00006739"/>
    </source>
</evidence>
<dbReference type="InterPro" id="IPR029044">
    <property type="entry name" value="Nucleotide-diphossugar_trans"/>
</dbReference>
<keyword evidence="6" id="KW-1185">Reference proteome</keyword>
<reference evidence="5 6" key="1">
    <citation type="submission" date="2024-04" db="EMBL/GenBank/DDBJ databases">
        <authorList>
            <person name="Cremers G."/>
        </authorList>
    </citation>
    <scope>NUCLEOTIDE SEQUENCE [LARGE SCALE GENOMIC DNA]</scope>
    <source>
        <strain evidence="5">MeCH1-AG</strain>
    </source>
</reference>
<dbReference type="SUPFAM" id="SSF53448">
    <property type="entry name" value="Nucleotide-diphospho-sugar transferases"/>
    <property type="match status" value="1"/>
</dbReference>
<dbReference type="InterPro" id="IPR001173">
    <property type="entry name" value="Glyco_trans_2-like"/>
</dbReference>
<organism evidence="5 6">
    <name type="scientific">Candidatus Methylocalor cossyra</name>
    <dbReference type="NCBI Taxonomy" id="3108543"/>
    <lineage>
        <taxon>Bacteria</taxon>
        <taxon>Pseudomonadati</taxon>
        <taxon>Pseudomonadota</taxon>
        <taxon>Gammaproteobacteria</taxon>
        <taxon>Methylococcales</taxon>
        <taxon>Methylococcaceae</taxon>
        <taxon>Candidatus Methylocalor</taxon>
    </lineage>
</organism>
<dbReference type="RefSeq" id="WP_348759715.1">
    <property type="nucleotide sequence ID" value="NZ_OZ026884.1"/>
</dbReference>
<keyword evidence="3 5" id="KW-0808">Transferase</keyword>
<sequence>MNAQPAVVGLTLNWRDASRTAACLRSLLGQDIAHVLVWDNSADGGHSASELARTVGADPRVTIVQSPANLGFAAGVNRGLAWLAGHFPGAWVLLINNDATLLPGAVEALRAALVSNPIARLAYPNIDHGGRVRGPAYYHRPTGLLSQRSVPGSFSYASGCCLLVASDRLASPLFDEDFFMYGEDWELGWRFGQIPGAMLHVPETLVFHEGSASSGLGSPFYEIRMVAAHWICARKLARNRVERGLFLAGRAAVLPARALVRAWRYRSWVPIAALWQGWRLAQAVGRISPA</sequence>
<dbReference type="EMBL" id="OZ026884">
    <property type="protein sequence ID" value="CAL1240215.1"/>
    <property type="molecule type" value="Genomic_DNA"/>
</dbReference>
<accession>A0ABP1C7I5</accession>
<gene>
    <name evidence="5" type="primary">wbbL</name>
    <name evidence="5" type="ORF">MECH1_V1_1439</name>
</gene>